<keyword evidence="3" id="KW-0676">Redox-active center</keyword>
<dbReference type="InterPro" id="IPR023753">
    <property type="entry name" value="FAD/NAD-binding_dom"/>
</dbReference>
<dbReference type="SUPFAM" id="SSF51905">
    <property type="entry name" value="FAD/NAD(P)-binding domain"/>
    <property type="match status" value="1"/>
</dbReference>
<proteinExistence type="inferred from homology"/>
<dbReference type="AlphaFoldDB" id="A0AAU9EFJ9"/>
<evidence type="ECO:0000256" key="3">
    <source>
        <dbReference type="RuleBase" id="RU003880"/>
    </source>
</evidence>
<dbReference type="Gene3D" id="3.50.50.60">
    <property type="entry name" value="FAD/NAD(P)-binding domain"/>
    <property type="match status" value="2"/>
</dbReference>
<keyword evidence="6" id="KW-1185">Reference proteome</keyword>
<comment type="catalytic activity">
    <reaction evidence="3">
        <text>[thioredoxin]-dithiol + NADP(+) = [thioredoxin]-disulfide + NADPH + H(+)</text>
        <dbReference type="Rhea" id="RHEA:20345"/>
        <dbReference type="Rhea" id="RHEA-COMP:10698"/>
        <dbReference type="Rhea" id="RHEA-COMP:10700"/>
        <dbReference type="ChEBI" id="CHEBI:15378"/>
        <dbReference type="ChEBI" id="CHEBI:29950"/>
        <dbReference type="ChEBI" id="CHEBI:50058"/>
        <dbReference type="ChEBI" id="CHEBI:57783"/>
        <dbReference type="ChEBI" id="CHEBI:58349"/>
        <dbReference type="EC" id="1.8.1.9"/>
    </reaction>
</comment>
<keyword evidence="1 3" id="KW-0285">Flavoprotein</keyword>
<accession>A0AAU9EFJ9</accession>
<organism evidence="5 6">
    <name type="scientific">Desulfoferula mesophila</name>
    <dbReference type="NCBI Taxonomy" id="3058419"/>
    <lineage>
        <taxon>Bacteria</taxon>
        <taxon>Pseudomonadati</taxon>
        <taxon>Thermodesulfobacteriota</taxon>
        <taxon>Desulfarculia</taxon>
        <taxon>Desulfarculales</taxon>
        <taxon>Desulfarculaceae</taxon>
        <taxon>Desulfoferula</taxon>
    </lineage>
</organism>
<dbReference type="InterPro" id="IPR005982">
    <property type="entry name" value="Thioredox_Rdtase"/>
</dbReference>
<protein>
    <recommendedName>
        <fullName evidence="3">Thioredoxin reductase</fullName>
        <ecNumber evidence="3">1.8.1.9</ecNumber>
    </recommendedName>
</protein>
<evidence type="ECO:0000313" key="6">
    <source>
        <dbReference type="Proteomes" id="UP001366166"/>
    </source>
</evidence>
<keyword evidence="3" id="KW-0274">FAD</keyword>
<dbReference type="EC" id="1.8.1.9" evidence="3"/>
<reference evidence="6" key="1">
    <citation type="journal article" date="2023" name="Arch. Microbiol.">
        <title>Desulfoferula mesophilus gen. nov. sp. nov., a mesophilic sulfate-reducing bacterium isolated from a brackish lake sediment.</title>
        <authorList>
            <person name="Watanabe T."/>
            <person name="Yabe T."/>
            <person name="Tsuji J.M."/>
            <person name="Fukui M."/>
        </authorList>
    </citation>
    <scope>NUCLEOTIDE SEQUENCE [LARGE SCALE GENOMIC DNA]</scope>
    <source>
        <strain evidence="6">12FAK</strain>
    </source>
</reference>
<dbReference type="EMBL" id="AP028679">
    <property type="protein sequence ID" value="BEQ14024.1"/>
    <property type="molecule type" value="Genomic_DNA"/>
</dbReference>
<evidence type="ECO:0000259" key="4">
    <source>
        <dbReference type="Pfam" id="PF07992"/>
    </source>
</evidence>
<dbReference type="GO" id="GO:0004791">
    <property type="term" value="F:thioredoxin-disulfide reductase (NADPH) activity"/>
    <property type="evidence" value="ECO:0007669"/>
    <property type="project" value="UniProtKB-UniRule"/>
</dbReference>
<dbReference type="GO" id="GO:0005737">
    <property type="term" value="C:cytoplasm"/>
    <property type="evidence" value="ECO:0007669"/>
    <property type="project" value="InterPro"/>
</dbReference>
<comment type="similarity">
    <text evidence="3">Belongs to the class-II pyridine nucleotide-disulfide oxidoreductase family.</text>
</comment>
<comment type="cofactor">
    <cofactor evidence="3">
        <name>FAD</name>
        <dbReference type="ChEBI" id="CHEBI:57692"/>
    </cofactor>
</comment>
<dbReference type="PRINTS" id="PR00469">
    <property type="entry name" value="PNDRDTASEII"/>
</dbReference>
<dbReference type="KEGG" id="dmp:FAK_10900"/>
<dbReference type="PANTHER" id="PTHR48105">
    <property type="entry name" value="THIOREDOXIN REDUCTASE 1-RELATED-RELATED"/>
    <property type="match status" value="1"/>
</dbReference>
<dbReference type="NCBIfam" id="TIGR01292">
    <property type="entry name" value="TRX_reduct"/>
    <property type="match status" value="1"/>
</dbReference>
<dbReference type="InterPro" id="IPR036188">
    <property type="entry name" value="FAD/NAD-bd_sf"/>
</dbReference>
<dbReference type="InterPro" id="IPR050097">
    <property type="entry name" value="Ferredoxin-NADP_redctase_2"/>
</dbReference>
<comment type="subunit">
    <text evidence="3">Homodimer.</text>
</comment>
<keyword evidence="2 3" id="KW-0560">Oxidoreductase</keyword>
<gene>
    <name evidence="5" type="ORF">FAK_10900</name>
</gene>
<evidence type="ECO:0000256" key="1">
    <source>
        <dbReference type="ARBA" id="ARBA00022630"/>
    </source>
</evidence>
<dbReference type="PRINTS" id="PR00368">
    <property type="entry name" value="FADPNR"/>
</dbReference>
<dbReference type="Proteomes" id="UP001366166">
    <property type="component" value="Chromosome"/>
</dbReference>
<dbReference type="Pfam" id="PF07992">
    <property type="entry name" value="Pyr_redox_2"/>
    <property type="match status" value="1"/>
</dbReference>
<evidence type="ECO:0000313" key="5">
    <source>
        <dbReference type="EMBL" id="BEQ14024.1"/>
    </source>
</evidence>
<sequence>MVIIGGGPAGLTAGLYAARARLDVVLLERLSPGGQVLTTDMVENWPGDVDGVSGFELADRMRDHALKFGLKIQSAEITKLSADGKFKVLSGPDGELRAKAVVLAVGAQPKKLDVPGEELLIGKGVSYCGTCDGPFYRDQTVICFGGGDTAAEECVFLTRFAKKVYLAHRRDELRAAGILAERVMNNPKIEVLWSQAPLEIKGEAKVEAVRLKKLKTDEEYDLPCDGAFVFVGTSPNTEFLRGVVDMDRQGFIICDRDQHTSMNGVFAAGDCCSKLLRQIVVAAGEGALATYAAQRYLEEVHE</sequence>
<evidence type="ECO:0000256" key="2">
    <source>
        <dbReference type="ARBA" id="ARBA00023002"/>
    </source>
</evidence>
<feature type="domain" description="FAD/NAD(P)-binding" evidence="4">
    <location>
        <begin position="2"/>
        <end position="286"/>
    </location>
</feature>
<name>A0AAU9EFJ9_9BACT</name>
<dbReference type="GO" id="GO:0019430">
    <property type="term" value="P:removal of superoxide radicals"/>
    <property type="evidence" value="ECO:0007669"/>
    <property type="project" value="UniProtKB-UniRule"/>
</dbReference>